<keyword evidence="3" id="KW-1185">Reference proteome</keyword>
<reference evidence="2 3" key="1">
    <citation type="journal article" date="2012" name="Genome Biol.">
        <title>Genome and low-iron response of an oceanic diatom adapted to chronic iron limitation.</title>
        <authorList>
            <person name="Lommer M."/>
            <person name="Specht M."/>
            <person name="Roy A.S."/>
            <person name="Kraemer L."/>
            <person name="Andreson R."/>
            <person name="Gutowska M.A."/>
            <person name="Wolf J."/>
            <person name="Bergner S.V."/>
            <person name="Schilhabel M.B."/>
            <person name="Klostermeier U.C."/>
            <person name="Beiko R.G."/>
            <person name="Rosenstiel P."/>
            <person name="Hippler M."/>
            <person name="Laroche J."/>
        </authorList>
    </citation>
    <scope>NUCLEOTIDE SEQUENCE [LARGE SCALE GENOMIC DNA]</scope>
    <source>
        <strain evidence="2 3">CCMP1005</strain>
    </source>
</reference>
<organism evidence="2 3">
    <name type="scientific">Thalassiosira oceanica</name>
    <name type="common">Marine diatom</name>
    <dbReference type="NCBI Taxonomy" id="159749"/>
    <lineage>
        <taxon>Eukaryota</taxon>
        <taxon>Sar</taxon>
        <taxon>Stramenopiles</taxon>
        <taxon>Ochrophyta</taxon>
        <taxon>Bacillariophyta</taxon>
        <taxon>Coscinodiscophyceae</taxon>
        <taxon>Thalassiosirophycidae</taxon>
        <taxon>Thalassiosirales</taxon>
        <taxon>Thalassiosiraceae</taxon>
        <taxon>Thalassiosira</taxon>
    </lineage>
</organism>
<gene>
    <name evidence="2" type="ORF">THAOC_08442</name>
</gene>
<dbReference type="OrthoDB" id="53191at2759"/>
<dbReference type="AlphaFoldDB" id="K0TI77"/>
<feature type="compositionally biased region" description="Polar residues" evidence="1">
    <location>
        <begin position="98"/>
        <end position="111"/>
    </location>
</feature>
<dbReference type="Proteomes" id="UP000266841">
    <property type="component" value="Unassembled WGS sequence"/>
</dbReference>
<evidence type="ECO:0000313" key="3">
    <source>
        <dbReference type="Proteomes" id="UP000266841"/>
    </source>
</evidence>
<evidence type="ECO:0000313" key="2">
    <source>
        <dbReference type="EMBL" id="EJK70217.1"/>
    </source>
</evidence>
<sequence length="158" mass="16784">MILAAHSDASYLSEPKARSRAGGHIFLSENVEDPPNNGAILTIAQIIKNVMTSATEAELAALYIVAKECVYIRIILEEMGHKQPPRPSKPTTPRRKASSTARSSQSEPKQWTCASTGSATAKHFNNSESIGAPAVSTSLTTSPNTTALHITSASDPLI</sequence>
<proteinExistence type="predicted"/>
<feature type="region of interest" description="Disordered" evidence="1">
    <location>
        <begin position="80"/>
        <end position="111"/>
    </location>
</feature>
<name>K0TI77_THAOC</name>
<protein>
    <submittedName>
        <fullName evidence="2">Uncharacterized protein</fullName>
    </submittedName>
</protein>
<dbReference type="EMBL" id="AGNL01008863">
    <property type="protein sequence ID" value="EJK70217.1"/>
    <property type="molecule type" value="Genomic_DNA"/>
</dbReference>
<evidence type="ECO:0000256" key="1">
    <source>
        <dbReference type="SAM" id="MobiDB-lite"/>
    </source>
</evidence>
<comment type="caution">
    <text evidence="2">The sequence shown here is derived from an EMBL/GenBank/DDBJ whole genome shotgun (WGS) entry which is preliminary data.</text>
</comment>
<accession>K0TI77</accession>